<dbReference type="Pfam" id="PF05729">
    <property type="entry name" value="NACHT"/>
    <property type="match status" value="1"/>
</dbReference>
<dbReference type="Pfam" id="PF02758">
    <property type="entry name" value="PYRIN"/>
    <property type="match status" value="1"/>
</dbReference>
<name>A0A8C0W8X4_CASCN</name>
<organism evidence="8">
    <name type="scientific">Castor canadensis</name>
    <name type="common">American beaver</name>
    <dbReference type="NCBI Taxonomy" id="51338"/>
    <lineage>
        <taxon>Eukaryota</taxon>
        <taxon>Metazoa</taxon>
        <taxon>Chordata</taxon>
        <taxon>Craniata</taxon>
        <taxon>Vertebrata</taxon>
        <taxon>Euteleostomi</taxon>
        <taxon>Mammalia</taxon>
        <taxon>Eutheria</taxon>
        <taxon>Euarchontoglires</taxon>
        <taxon>Glires</taxon>
        <taxon>Rodentia</taxon>
        <taxon>Castorimorpha</taxon>
        <taxon>Castoridae</taxon>
        <taxon>Castor</taxon>
    </lineage>
</organism>
<dbReference type="GO" id="GO:0005938">
    <property type="term" value="C:cell cortex"/>
    <property type="evidence" value="ECO:0007669"/>
    <property type="project" value="TreeGrafter"/>
</dbReference>
<keyword evidence="2" id="KW-0433">Leucine-rich repeat</keyword>
<evidence type="ECO:0000256" key="3">
    <source>
        <dbReference type="ARBA" id="ARBA00022737"/>
    </source>
</evidence>
<dbReference type="GO" id="GO:0005739">
    <property type="term" value="C:mitochondrion"/>
    <property type="evidence" value="ECO:0007669"/>
    <property type="project" value="TreeGrafter"/>
</dbReference>
<protein>
    <recommendedName>
        <fullName evidence="9">NACHT, LRR and PYD domains-containing protein 5</fullName>
    </recommendedName>
</protein>
<dbReference type="Ensembl" id="ENSCCNT00000006988.1">
    <property type="protein sequence ID" value="ENSCCNP00000005305.1"/>
    <property type="gene ID" value="ENSCCNG00000005592.1"/>
</dbReference>
<feature type="domain" description="Pyrin" evidence="6">
    <location>
        <begin position="29"/>
        <end position="125"/>
    </location>
</feature>
<dbReference type="PANTHER" id="PTHR45690:SF7">
    <property type="entry name" value="NACHT, LRR AND PYD DOMAINS-CONTAINING PROTEIN 5"/>
    <property type="match status" value="1"/>
</dbReference>
<dbReference type="SMART" id="SM00368">
    <property type="entry name" value="LRR_RI"/>
    <property type="match status" value="11"/>
</dbReference>
<dbReference type="GO" id="GO:0005829">
    <property type="term" value="C:cytosol"/>
    <property type="evidence" value="ECO:0007669"/>
    <property type="project" value="TreeGrafter"/>
</dbReference>
<evidence type="ECO:0000313" key="8">
    <source>
        <dbReference type="Ensembl" id="ENSCCNP00000005305.1"/>
    </source>
</evidence>
<dbReference type="InterPro" id="IPR027417">
    <property type="entry name" value="P-loop_NTPase"/>
</dbReference>
<dbReference type="Pfam" id="PF17776">
    <property type="entry name" value="NLRC4_HD2"/>
    <property type="match status" value="1"/>
</dbReference>
<keyword evidence="4" id="KW-0547">Nucleotide-binding</keyword>
<dbReference type="SUPFAM" id="SSF52540">
    <property type="entry name" value="P-loop containing nucleoside triphosphate hydrolases"/>
    <property type="match status" value="1"/>
</dbReference>
<dbReference type="GO" id="GO:0106333">
    <property type="term" value="C:subcortical maternal complex"/>
    <property type="evidence" value="ECO:0007669"/>
    <property type="project" value="TreeGrafter"/>
</dbReference>
<evidence type="ECO:0000256" key="2">
    <source>
        <dbReference type="ARBA" id="ARBA00022614"/>
    </source>
</evidence>
<dbReference type="InterPro" id="IPR007111">
    <property type="entry name" value="NACHT_NTPase"/>
</dbReference>
<evidence type="ECO:0000256" key="4">
    <source>
        <dbReference type="ARBA" id="ARBA00022741"/>
    </source>
</evidence>
<evidence type="ECO:0000256" key="1">
    <source>
        <dbReference type="ARBA" id="ARBA00008665"/>
    </source>
</evidence>
<dbReference type="GO" id="GO:0005634">
    <property type="term" value="C:nucleus"/>
    <property type="evidence" value="ECO:0007669"/>
    <property type="project" value="TreeGrafter"/>
</dbReference>
<dbReference type="PANTHER" id="PTHR45690">
    <property type="entry name" value="NACHT, LRR AND PYD DOMAINS-CONTAINING PROTEIN 12"/>
    <property type="match status" value="1"/>
</dbReference>
<dbReference type="Gene3D" id="3.80.10.10">
    <property type="entry name" value="Ribonuclease Inhibitor"/>
    <property type="match status" value="1"/>
</dbReference>
<comment type="similarity">
    <text evidence="1">Belongs to the NLRP family.</text>
</comment>
<dbReference type="PROSITE" id="PS50824">
    <property type="entry name" value="DAPIN"/>
    <property type="match status" value="1"/>
</dbReference>
<sequence length="1136" mass="127775">ALVVLDIHAILPKNSVFAQNLTSQPHSMMKEDHLPFFSSYRLQWCLKDLDKEEFQRFKEILKEKYSDMTICPLPWVTVDNASVERLASLLHEYYMGPLAWAVTINILEDMNLLPLSDKARHEMKSKTYGKSGGGQRRGNPDSKSKYIRVFTLPFAETSQDVEQDEAAKIYSSNSVSAPLLHDFIPSDYKAHVVNKFTPQLDGYHDLEETTTESPEMQALVSAFDPDQGGFQPRTVVLHGKPGVGKSALARRIVLHWAQGELYSDMFSYVFLLHSGDRQLVPEASLADLIAKEWPNAHVQGAKTMSQPERLLFVVDGFDNLDFTLRDDTGLCGDWEEKRPVCLLIHSLLRRALVPESCLLITARDDRVEQLKSILTCPRYLLVGGMSVEKRTRLVLEHLPDNHRRVPVLRSVTISRPLFDQCQALPVCTLLCAALQLQEVLGTSRVPTSQTLTGLYATFLFHQLGPRDPTQSSLTHGERVALRGLCQVAAEGLWQMKSVFCSNSLNIHGLREAELWALSQASVLVPVGDQCYTFFHLSLQEFCAALFYVLEGLEKWVHLHFSLRSLVERRQVAFSPHLVWMRRFLFGFMSKDMTKALEVLLGRPVPPVLKRTLLQWVCLLSGQAKAAASADILEAFHCLFETQDKEFVRLALNKMDLIVAAFCLQNCGHLRRARVEVKDIFSRDKVDELHPMYPEWTQHKALVDESWEKFCSVLGTHPSLRQLDLGHSVLSKGAMKTLCTKLRHPACKIRNLIFKSAELAPGFRYLWMMLTTNRTLKHLNMGSTPLGDEDVKVACEALRHPHCALETLRLDACGLSHYSYQMISQVLNIPTHLKSLGLAKNKVTDQGVHPLCDALRNSRCSLNRLILDNCGLTAAGCQVLASALVNNHSLTHLCLSNNNLGPDGVCLLSRSMRLPSCALQRLMLNECGVDTTACGFLAFMLMSNRRLTHLSLSRNPLEDNGIKLLCEAMRDPTCRLQDLELMSCHLSSASCKNLACVITRNKHLRSLDLSDNVLGDSGVVALCEGLKQRDSTLRRLGLEACGLTSECCTTLWSVLLCNQHLSSLNLLQNSFSPAGVTKLCSAFAHPACSLRVIGLWKSQYSAQVRKLLEEAQRCKPHLVIDGHWYSPIEDDRYWWKY</sequence>
<dbReference type="Pfam" id="PF13516">
    <property type="entry name" value="LRR_6"/>
    <property type="match status" value="5"/>
</dbReference>
<dbReference type="InterPro" id="IPR050637">
    <property type="entry name" value="NLRP_innate_immun_reg"/>
</dbReference>
<dbReference type="Gene3D" id="1.10.533.10">
    <property type="entry name" value="Death Domain, Fas"/>
    <property type="match status" value="1"/>
</dbReference>
<dbReference type="InterPro" id="IPR041075">
    <property type="entry name" value="NOD1/2_WH"/>
</dbReference>
<dbReference type="SUPFAM" id="SSF52047">
    <property type="entry name" value="RNI-like"/>
    <property type="match status" value="2"/>
</dbReference>
<dbReference type="SUPFAM" id="SSF47986">
    <property type="entry name" value="DEATH domain"/>
    <property type="match status" value="1"/>
</dbReference>
<evidence type="ECO:0000256" key="5">
    <source>
        <dbReference type="ARBA" id="ARBA00022840"/>
    </source>
</evidence>
<evidence type="ECO:0000259" key="6">
    <source>
        <dbReference type="PROSITE" id="PS50824"/>
    </source>
</evidence>
<dbReference type="AlphaFoldDB" id="A0A8C0W8X4"/>
<dbReference type="PROSITE" id="PS50837">
    <property type="entry name" value="NACHT"/>
    <property type="match status" value="1"/>
</dbReference>
<dbReference type="InterPro" id="IPR032675">
    <property type="entry name" value="LRR_dom_sf"/>
</dbReference>
<feature type="domain" description="NACHT" evidence="7">
    <location>
        <begin position="233"/>
        <end position="365"/>
    </location>
</feature>
<dbReference type="GO" id="GO:0050727">
    <property type="term" value="P:regulation of inflammatory response"/>
    <property type="evidence" value="ECO:0007669"/>
    <property type="project" value="TreeGrafter"/>
</dbReference>
<dbReference type="Pfam" id="PF17779">
    <property type="entry name" value="WHD_NOD2"/>
    <property type="match status" value="1"/>
</dbReference>
<evidence type="ECO:0008006" key="9">
    <source>
        <dbReference type="Google" id="ProtNLM"/>
    </source>
</evidence>
<evidence type="ECO:0000259" key="7">
    <source>
        <dbReference type="PROSITE" id="PS50837"/>
    </source>
</evidence>
<proteinExistence type="inferred from homology"/>
<keyword evidence="5" id="KW-0067">ATP-binding</keyword>
<reference evidence="8" key="1">
    <citation type="submission" date="2023-09" db="UniProtKB">
        <authorList>
            <consortium name="Ensembl"/>
        </authorList>
    </citation>
    <scope>IDENTIFICATION</scope>
</reference>
<dbReference type="CDD" id="cd08320">
    <property type="entry name" value="Pyrin_NALPs"/>
    <property type="match status" value="1"/>
</dbReference>
<accession>A0A8C0W8X4</accession>
<dbReference type="InterPro" id="IPR011029">
    <property type="entry name" value="DEATH-like_dom_sf"/>
</dbReference>
<keyword evidence="3" id="KW-0677">Repeat</keyword>
<dbReference type="InterPro" id="IPR004020">
    <property type="entry name" value="DAPIN"/>
</dbReference>
<dbReference type="GO" id="GO:0005524">
    <property type="term" value="F:ATP binding"/>
    <property type="evidence" value="ECO:0007669"/>
    <property type="project" value="UniProtKB-KW"/>
</dbReference>
<dbReference type="InterPro" id="IPR001611">
    <property type="entry name" value="Leu-rich_rpt"/>
</dbReference>
<dbReference type="InterPro" id="IPR041267">
    <property type="entry name" value="NLRP_HD2"/>
</dbReference>
<gene>
    <name evidence="8" type="primary">Nlrp5</name>
</gene>
<dbReference type="Gene3D" id="3.40.50.300">
    <property type="entry name" value="P-loop containing nucleotide triphosphate hydrolases"/>
    <property type="match status" value="1"/>
</dbReference>
<dbReference type="SMART" id="SM01289">
    <property type="entry name" value="PYRIN"/>
    <property type="match status" value="1"/>
</dbReference>